<protein>
    <recommendedName>
        <fullName evidence="6">Major facilitator superfamily (MFS) profile domain-containing protein</fullName>
    </recommendedName>
</protein>
<name>A0A2C5Y9V9_9HYPO</name>
<dbReference type="OrthoDB" id="5215911at2759"/>
<dbReference type="PANTHER" id="PTHR23502">
    <property type="entry name" value="MAJOR FACILITATOR SUPERFAMILY"/>
    <property type="match status" value="1"/>
</dbReference>
<comment type="caution">
    <text evidence="7">The sequence shown here is derived from an EMBL/GenBank/DDBJ whole genome shotgun (WGS) entry which is preliminary data.</text>
</comment>
<feature type="transmembrane region" description="Helical" evidence="5">
    <location>
        <begin position="339"/>
        <end position="359"/>
    </location>
</feature>
<dbReference type="Gene3D" id="1.20.1250.20">
    <property type="entry name" value="MFS general substrate transporter like domains"/>
    <property type="match status" value="1"/>
</dbReference>
<feature type="transmembrane region" description="Helical" evidence="5">
    <location>
        <begin position="269"/>
        <end position="291"/>
    </location>
</feature>
<evidence type="ECO:0000256" key="5">
    <source>
        <dbReference type="SAM" id="Phobius"/>
    </source>
</evidence>
<evidence type="ECO:0000256" key="4">
    <source>
        <dbReference type="ARBA" id="ARBA00023136"/>
    </source>
</evidence>
<evidence type="ECO:0000259" key="6">
    <source>
        <dbReference type="PROSITE" id="PS50850"/>
    </source>
</evidence>
<feature type="transmembrane region" description="Helical" evidence="5">
    <location>
        <begin position="132"/>
        <end position="150"/>
    </location>
</feature>
<feature type="transmembrane region" description="Helical" evidence="5">
    <location>
        <begin position="371"/>
        <end position="394"/>
    </location>
</feature>
<sequence>MIVDLKTDTETLSNASAVQLAGLAIGCMFFIPFAEKYGRRSAYIISTLLVTISTWWSAYMKTGTEVYLTNALMGLAGAVNEAAIQMSIRDMFYIHQRATANGVYFASVKAGTYLTPMAAGAQAVSTGWRSSYITLAGFMTGLTLLFLVAFEETKFIPPKVADIRLNESSTSGLHIDSKEAIDPETSSIQETAVMETLPPFPRYLRLQFFTKTGESLWKLFWSPFHAWWLPQVIFVIFQSGAAVCWLVLIGITTSIVFSKEPYNFNSAQLGYMSAGAFIGSICGSLYGGPFVDWAIVRLARRNKGLFEPEMRLYLMPVPSLLMCIGLLVFGITADRGMHWIFPVIGNGLFAFGFGSVADITFTMVIDCYPNLVAIIFTVIATGRNALSMIGPFSITPWLKRSSVSNVFIIAAFINLGIHLFAIPLAIWGKKSRVAMAPRYYRLSKECA</sequence>
<evidence type="ECO:0000256" key="1">
    <source>
        <dbReference type="ARBA" id="ARBA00004141"/>
    </source>
</evidence>
<keyword evidence="8" id="KW-1185">Reference proteome</keyword>
<dbReference type="AlphaFoldDB" id="A0A2C5Y9V9"/>
<dbReference type="EMBL" id="NJET01000034">
    <property type="protein sequence ID" value="PHH64240.1"/>
    <property type="molecule type" value="Genomic_DNA"/>
</dbReference>
<keyword evidence="2 5" id="KW-0812">Transmembrane</keyword>
<evidence type="ECO:0000313" key="8">
    <source>
        <dbReference type="Proteomes" id="UP000226192"/>
    </source>
</evidence>
<feature type="transmembrane region" description="Helical" evidence="5">
    <location>
        <begin position="232"/>
        <end position="257"/>
    </location>
</feature>
<comment type="subcellular location">
    <subcellularLocation>
        <location evidence="1">Membrane</location>
        <topology evidence="1">Multi-pass membrane protein</topology>
    </subcellularLocation>
</comment>
<dbReference type="PROSITE" id="PS50850">
    <property type="entry name" value="MFS"/>
    <property type="match status" value="1"/>
</dbReference>
<evidence type="ECO:0000256" key="3">
    <source>
        <dbReference type="ARBA" id="ARBA00022989"/>
    </source>
</evidence>
<keyword evidence="4 5" id="KW-0472">Membrane</keyword>
<dbReference type="Pfam" id="PF07690">
    <property type="entry name" value="MFS_1"/>
    <property type="match status" value="1"/>
</dbReference>
<dbReference type="InterPro" id="IPR036259">
    <property type="entry name" value="MFS_trans_sf"/>
</dbReference>
<dbReference type="SUPFAM" id="SSF103473">
    <property type="entry name" value="MFS general substrate transporter"/>
    <property type="match status" value="1"/>
</dbReference>
<reference evidence="7 8" key="1">
    <citation type="submission" date="2017-06" db="EMBL/GenBank/DDBJ databases">
        <title>Ant-infecting Ophiocordyceps genomes reveal a high diversity of potential behavioral manipulation genes and a possible major role for enterotoxins.</title>
        <authorList>
            <person name="De Bekker C."/>
            <person name="Evans H.C."/>
            <person name="Brachmann A."/>
            <person name="Hughes D.P."/>
        </authorList>
    </citation>
    <scope>NUCLEOTIDE SEQUENCE [LARGE SCALE GENOMIC DNA]</scope>
    <source>
        <strain evidence="7 8">Map64</strain>
    </source>
</reference>
<feature type="transmembrane region" description="Helical" evidence="5">
    <location>
        <begin position="41"/>
        <end position="59"/>
    </location>
</feature>
<dbReference type="STRING" id="1399860.A0A2C5Y9V9"/>
<dbReference type="InterPro" id="IPR020846">
    <property type="entry name" value="MFS_dom"/>
</dbReference>
<accession>A0A2C5Y9V9</accession>
<dbReference type="Proteomes" id="UP000226192">
    <property type="component" value="Unassembled WGS sequence"/>
</dbReference>
<evidence type="ECO:0000256" key="2">
    <source>
        <dbReference type="ARBA" id="ARBA00022692"/>
    </source>
</evidence>
<dbReference type="PANTHER" id="PTHR23502:SF50">
    <property type="entry name" value="TRANSPORTER, PUTATIVE (AFU_ORTHOLOGUE AFUA_5G00430)-RELATED"/>
    <property type="match status" value="1"/>
</dbReference>
<feature type="transmembrane region" description="Helical" evidence="5">
    <location>
        <begin position="12"/>
        <end position="34"/>
    </location>
</feature>
<proteinExistence type="predicted"/>
<gene>
    <name evidence="7" type="ORF">CDD81_4854</name>
</gene>
<dbReference type="InterPro" id="IPR011701">
    <property type="entry name" value="MFS"/>
</dbReference>
<dbReference type="GO" id="GO:0022857">
    <property type="term" value="F:transmembrane transporter activity"/>
    <property type="evidence" value="ECO:0007669"/>
    <property type="project" value="InterPro"/>
</dbReference>
<dbReference type="PROSITE" id="PS51257">
    <property type="entry name" value="PROKAR_LIPOPROTEIN"/>
    <property type="match status" value="1"/>
</dbReference>
<evidence type="ECO:0000313" key="7">
    <source>
        <dbReference type="EMBL" id="PHH64240.1"/>
    </source>
</evidence>
<feature type="transmembrane region" description="Helical" evidence="5">
    <location>
        <begin position="312"/>
        <end position="333"/>
    </location>
</feature>
<organism evidence="7 8">
    <name type="scientific">Ophiocordyceps australis</name>
    <dbReference type="NCBI Taxonomy" id="1399860"/>
    <lineage>
        <taxon>Eukaryota</taxon>
        <taxon>Fungi</taxon>
        <taxon>Dikarya</taxon>
        <taxon>Ascomycota</taxon>
        <taxon>Pezizomycotina</taxon>
        <taxon>Sordariomycetes</taxon>
        <taxon>Hypocreomycetidae</taxon>
        <taxon>Hypocreales</taxon>
        <taxon>Ophiocordycipitaceae</taxon>
        <taxon>Ophiocordyceps</taxon>
    </lineage>
</organism>
<keyword evidence="3 5" id="KW-1133">Transmembrane helix</keyword>
<feature type="transmembrane region" description="Helical" evidence="5">
    <location>
        <begin position="406"/>
        <end position="428"/>
    </location>
</feature>
<feature type="domain" description="Major facilitator superfamily (MFS) profile" evidence="6">
    <location>
        <begin position="1"/>
        <end position="429"/>
    </location>
</feature>
<dbReference type="GO" id="GO:0005886">
    <property type="term" value="C:plasma membrane"/>
    <property type="evidence" value="ECO:0007669"/>
    <property type="project" value="TreeGrafter"/>
</dbReference>